<organism evidence="5 6">
    <name type="scientific">Spiroplasma clarkii</name>
    <dbReference type="NCBI Taxonomy" id="2139"/>
    <lineage>
        <taxon>Bacteria</taxon>
        <taxon>Bacillati</taxon>
        <taxon>Mycoplasmatota</taxon>
        <taxon>Mollicutes</taxon>
        <taxon>Entomoplasmatales</taxon>
        <taxon>Spiroplasmataceae</taxon>
        <taxon>Spiroplasma</taxon>
    </lineage>
</organism>
<dbReference type="GO" id="GO:0032259">
    <property type="term" value="P:methylation"/>
    <property type="evidence" value="ECO:0007669"/>
    <property type="project" value="UniProtKB-KW"/>
</dbReference>
<accession>A0A2K8KNW0</accession>
<dbReference type="AlphaFoldDB" id="A0A2K8KNW0"/>
<dbReference type="SUPFAM" id="SSF55315">
    <property type="entry name" value="L30e-like"/>
    <property type="match status" value="1"/>
</dbReference>
<dbReference type="RefSeq" id="WP_100254286.1">
    <property type="nucleotide sequence ID" value="NZ_CP024870.1"/>
</dbReference>
<protein>
    <submittedName>
        <fullName evidence="5">RNA methyltransferase, TrmH family</fullName>
    </submittedName>
</protein>
<dbReference type="InterPro" id="IPR029028">
    <property type="entry name" value="Alpha/beta_knot_MTases"/>
</dbReference>
<feature type="domain" description="RNA 2-O ribose methyltransferase substrate binding" evidence="4">
    <location>
        <begin position="31"/>
        <end position="96"/>
    </location>
</feature>
<dbReference type="Pfam" id="PF22435">
    <property type="entry name" value="MRM3-like_sub_bind"/>
    <property type="match status" value="1"/>
</dbReference>
<dbReference type="PANTHER" id="PTHR43191">
    <property type="entry name" value="RRNA METHYLTRANSFERASE 3"/>
    <property type="match status" value="1"/>
</dbReference>
<dbReference type="InterPro" id="IPR053888">
    <property type="entry name" value="MRM3-like_sub_bind"/>
</dbReference>
<evidence type="ECO:0000259" key="4">
    <source>
        <dbReference type="SMART" id="SM00967"/>
    </source>
</evidence>
<dbReference type="Proteomes" id="UP000231179">
    <property type="component" value="Chromosome"/>
</dbReference>
<dbReference type="GO" id="GO:0003723">
    <property type="term" value="F:RNA binding"/>
    <property type="evidence" value="ECO:0007669"/>
    <property type="project" value="InterPro"/>
</dbReference>
<evidence type="ECO:0000313" key="5">
    <source>
        <dbReference type="EMBL" id="ATX70726.1"/>
    </source>
</evidence>
<reference evidence="5 6" key="1">
    <citation type="submission" date="2017-11" db="EMBL/GenBank/DDBJ databases">
        <title>Complete genome sequence of Spiroplasma clarkii CN-5 (DSM 19994).</title>
        <authorList>
            <person name="Tsai Y.-M."/>
            <person name="Chang A."/>
            <person name="Lo W.-S."/>
            <person name="Kuo C.-H."/>
        </authorList>
    </citation>
    <scope>NUCLEOTIDE SEQUENCE [LARGE SCALE GENOMIC DNA]</scope>
    <source>
        <strain evidence="5 6">CN-5</strain>
    </source>
</reference>
<dbReference type="PANTHER" id="PTHR43191:SF2">
    <property type="entry name" value="RRNA METHYLTRANSFERASE 3, MITOCHONDRIAL"/>
    <property type="match status" value="1"/>
</dbReference>
<dbReference type="InterPro" id="IPR051259">
    <property type="entry name" value="rRNA_Methyltransferase"/>
</dbReference>
<dbReference type="Pfam" id="PF00588">
    <property type="entry name" value="SpoU_methylase"/>
    <property type="match status" value="1"/>
</dbReference>
<dbReference type="SMART" id="SM00967">
    <property type="entry name" value="SpoU_sub_bind"/>
    <property type="match status" value="1"/>
</dbReference>
<dbReference type="CDD" id="cd18095">
    <property type="entry name" value="SpoU-like_rRNA-MTase"/>
    <property type="match status" value="1"/>
</dbReference>
<dbReference type="InterPro" id="IPR029064">
    <property type="entry name" value="Ribosomal_eL30-like_sf"/>
</dbReference>
<dbReference type="InterPro" id="IPR001537">
    <property type="entry name" value="SpoU_MeTrfase"/>
</dbReference>
<dbReference type="SUPFAM" id="SSF75217">
    <property type="entry name" value="alpha/beta knot"/>
    <property type="match status" value="1"/>
</dbReference>
<gene>
    <name evidence="5" type="primary">spoU</name>
    <name evidence="5" type="ORF">SCLAR_v1c03960</name>
</gene>
<dbReference type="InterPro" id="IPR013123">
    <property type="entry name" value="SpoU_subst-bd"/>
</dbReference>
<dbReference type="GO" id="GO:0006396">
    <property type="term" value="P:RNA processing"/>
    <property type="evidence" value="ECO:0007669"/>
    <property type="project" value="InterPro"/>
</dbReference>
<dbReference type="Gene3D" id="3.30.1330.30">
    <property type="match status" value="1"/>
</dbReference>
<evidence type="ECO:0000256" key="3">
    <source>
        <dbReference type="ARBA" id="ARBA00022679"/>
    </source>
</evidence>
<dbReference type="GO" id="GO:0005737">
    <property type="term" value="C:cytoplasm"/>
    <property type="evidence" value="ECO:0007669"/>
    <property type="project" value="UniProtKB-ARBA"/>
</dbReference>
<dbReference type="InterPro" id="IPR029026">
    <property type="entry name" value="tRNA_m1G_MTases_N"/>
</dbReference>
<dbReference type="EMBL" id="CP024870">
    <property type="protein sequence ID" value="ATX70726.1"/>
    <property type="molecule type" value="Genomic_DNA"/>
</dbReference>
<proteinExistence type="inferred from homology"/>
<dbReference type="Gene3D" id="3.40.1280.10">
    <property type="match status" value="1"/>
</dbReference>
<name>A0A2K8KNW0_9MOLU</name>
<keyword evidence="6" id="KW-1185">Reference proteome</keyword>
<sequence>MEKITSVKNQIIIGACELKNRAEQIAQQKYLVEGVNIVVEALKNQVVETIFATKKHLATFKDFKNCIEITDNVAAKLTDLKLSQEVFAVCRIKTNDFYSAHTLVIDGVQDPGNLGTLIRSAAAFGFKNILCSHDTVNLYSGKVLRAIQGQHFSLHIKYCDLVRTLKDLKEQDFLVLGTNLQGGNSQPVISKNRKVAIVLGNEGQGVRPEISELCEANILLEIEAQVESLNVAIAGSILMYLIKFGK</sequence>
<dbReference type="GO" id="GO:0008173">
    <property type="term" value="F:RNA methyltransferase activity"/>
    <property type="evidence" value="ECO:0007669"/>
    <property type="project" value="InterPro"/>
</dbReference>
<evidence type="ECO:0000256" key="1">
    <source>
        <dbReference type="ARBA" id="ARBA00007228"/>
    </source>
</evidence>
<keyword evidence="2 5" id="KW-0489">Methyltransferase</keyword>
<comment type="similarity">
    <text evidence="1">Belongs to the class IV-like SAM-binding methyltransferase superfamily. RNA methyltransferase TrmH family.</text>
</comment>
<keyword evidence="3 5" id="KW-0808">Transferase</keyword>
<evidence type="ECO:0000313" key="6">
    <source>
        <dbReference type="Proteomes" id="UP000231179"/>
    </source>
</evidence>
<evidence type="ECO:0000256" key="2">
    <source>
        <dbReference type="ARBA" id="ARBA00022603"/>
    </source>
</evidence>